<gene>
    <name evidence="3" type="ORF">MEPE_02452</name>
</gene>
<dbReference type="GO" id="GO:0004523">
    <property type="term" value="F:RNA-DNA hybrid ribonuclease activity"/>
    <property type="evidence" value="ECO:0007669"/>
    <property type="project" value="InterPro"/>
</dbReference>
<feature type="compositionally biased region" description="Basic residues" evidence="1">
    <location>
        <begin position="780"/>
        <end position="792"/>
    </location>
</feature>
<evidence type="ECO:0000259" key="2">
    <source>
        <dbReference type="PROSITE" id="PS50879"/>
    </source>
</evidence>
<accession>A0AAJ5C4J0</accession>
<feature type="region of interest" description="Disordered" evidence="1">
    <location>
        <begin position="59"/>
        <end position="83"/>
    </location>
</feature>
<feature type="region of interest" description="Disordered" evidence="1">
    <location>
        <begin position="775"/>
        <end position="808"/>
    </location>
</feature>
<feature type="compositionally biased region" description="Polar residues" evidence="1">
    <location>
        <begin position="1"/>
        <end position="10"/>
    </location>
</feature>
<name>A0AAJ5C4J0_9BASI</name>
<dbReference type="EMBL" id="OAPG01000004">
    <property type="protein sequence ID" value="SNX83745.1"/>
    <property type="molecule type" value="Genomic_DNA"/>
</dbReference>
<keyword evidence="4" id="KW-1185">Reference proteome</keyword>
<feature type="compositionally biased region" description="Polar residues" evidence="1">
    <location>
        <begin position="214"/>
        <end position="227"/>
    </location>
</feature>
<dbReference type="InterPro" id="IPR002156">
    <property type="entry name" value="RNaseH_domain"/>
</dbReference>
<proteinExistence type="predicted"/>
<evidence type="ECO:0000313" key="3">
    <source>
        <dbReference type="EMBL" id="SNX83745.1"/>
    </source>
</evidence>
<dbReference type="InterPro" id="IPR012337">
    <property type="entry name" value="RNaseH-like_sf"/>
</dbReference>
<dbReference type="SUPFAM" id="SSF53098">
    <property type="entry name" value="Ribonuclease H-like"/>
    <property type="match status" value="1"/>
</dbReference>
<dbReference type="AlphaFoldDB" id="A0AAJ5C4J0"/>
<feature type="domain" description="RNase H type-1" evidence="2">
    <location>
        <begin position="426"/>
        <end position="550"/>
    </location>
</feature>
<feature type="region of interest" description="Disordered" evidence="1">
    <location>
        <begin position="1"/>
        <end position="37"/>
    </location>
</feature>
<reference evidence="3" key="1">
    <citation type="submission" date="2023-10" db="EMBL/GenBank/DDBJ databases">
        <authorList>
            <person name="Guldener U."/>
        </authorList>
    </citation>
    <scope>NUCLEOTIDE SEQUENCE</scope>
    <source>
        <strain evidence="3">Mp4</strain>
    </source>
</reference>
<feature type="region of interest" description="Disordered" evidence="1">
    <location>
        <begin position="102"/>
        <end position="227"/>
    </location>
</feature>
<feature type="compositionally biased region" description="Basic and acidic residues" evidence="1">
    <location>
        <begin position="136"/>
        <end position="150"/>
    </location>
</feature>
<dbReference type="Gene3D" id="3.30.420.10">
    <property type="entry name" value="Ribonuclease H-like superfamily/Ribonuclease H"/>
    <property type="match status" value="1"/>
</dbReference>
<dbReference type="Pfam" id="PF00075">
    <property type="entry name" value="RNase_H"/>
    <property type="match status" value="1"/>
</dbReference>
<protein>
    <recommendedName>
        <fullName evidence="2">RNase H type-1 domain-containing protein</fullName>
    </recommendedName>
</protein>
<dbReference type="PROSITE" id="PS50879">
    <property type="entry name" value="RNASE_H_1"/>
    <property type="match status" value="1"/>
</dbReference>
<dbReference type="CDD" id="cd09276">
    <property type="entry name" value="Rnase_HI_RT_non_LTR"/>
    <property type="match status" value="1"/>
</dbReference>
<organism evidence="3 4">
    <name type="scientific">Melanopsichium pennsylvanicum</name>
    <dbReference type="NCBI Taxonomy" id="63383"/>
    <lineage>
        <taxon>Eukaryota</taxon>
        <taxon>Fungi</taxon>
        <taxon>Dikarya</taxon>
        <taxon>Basidiomycota</taxon>
        <taxon>Ustilaginomycotina</taxon>
        <taxon>Ustilaginomycetes</taxon>
        <taxon>Ustilaginales</taxon>
        <taxon>Ustilaginaceae</taxon>
        <taxon>Melanopsichium</taxon>
    </lineage>
</organism>
<feature type="compositionally biased region" description="Polar residues" evidence="1">
    <location>
        <begin position="796"/>
        <end position="808"/>
    </location>
</feature>
<dbReference type="Proteomes" id="UP001294444">
    <property type="component" value="Unassembled WGS sequence"/>
</dbReference>
<feature type="compositionally biased region" description="Low complexity" evidence="1">
    <location>
        <begin position="113"/>
        <end position="127"/>
    </location>
</feature>
<comment type="caution">
    <text evidence="3">The sequence shown here is derived from an EMBL/GenBank/DDBJ whole genome shotgun (WGS) entry which is preliminary data.</text>
</comment>
<feature type="region of interest" description="Disordered" evidence="1">
    <location>
        <begin position="708"/>
        <end position="754"/>
    </location>
</feature>
<sequence>MSSEVAQTTSHVDEPIMPRQYIEPPVTTTQPPGAGMQLENSASFWARSASPLSHLEANVKEGPTASERYEERASQAVSASSSLKLKLDETVAPTATFVTEAAARESEVEKRSASSSSSPVQSALKASESGIKGRHHTETQYREAAAHHYAAESSSHLIDPDEPAAGVERPSKRTKSDIAPWMTPRRKHAIRRSVEVAAASSSPTKPPALEPAATSPNSGRESSTSVTFGPKLSWTSHVAAVSAKATRALGTILAWGNRAWGFRFQLQRQLYISGVWPIMSYACAVWHKPRAATALVQPLIRVQRAACIRITGCFSTTSTDALNVEASLAPVPLALSRAAGFSLVRWLALPSSHPNHKVTQRAVRVQPKRLQGPLQTWVCHWPRLVASDVTKRETKPAPMLAIPRTLVAPSKQEAIDLHYGLAAQCIPSLQHVYTDGSLKNGVAAFAYFCQADGQSLFRHEAIGLDSTVYRAELKGIRAALEDRVADSGSFIFCDNRAAIVTIGLRPSTDPDVRAIQELASAHNVTLVWIPGHHDIAGNEEADVLAQEAADNALPMPAEQAEESALRRHIVQRTLEAWKLSWDRSPHGSALKAINTVRIGRAFTLYHQLRRGQASLVAQARTGHLAVNVFLHSRRVPGVETACNHCGRRDDRSHLLRCPHLRLAKERLELRLRQDRRLQEGGSVTTFKVGLNDPRPQFPHHTMEDVRRAAADARRSRRHARKQQGFLHSNITRPTAACASSPANRRGSPPRQRSNALYFDRPFAIAKEPIWAPVEPNFYGKTRRSPGIKRNRGPGKTTATPPSTPLQGQSVACPLSIGPWTKTSKPHMPLHQV</sequence>
<evidence type="ECO:0000313" key="4">
    <source>
        <dbReference type="Proteomes" id="UP001294444"/>
    </source>
</evidence>
<feature type="compositionally biased region" description="Basic and acidic residues" evidence="1">
    <location>
        <begin position="102"/>
        <end position="112"/>
    </location>
</feature>
<evidence type="ECO:0000256" key="1">
    <source>
        <dbReference type="SAM" id="MobiDB-lite"/>
    </source>
</evidence>
<dbReference type="InterPro" id="IPR036397">
    <property type="entry name" value="RNaseH_sf"/>
</dbReference>
<dbReference type="GO" id="GO:0003676">
    <property type="term" value="F:nucleic acid binding"/>
    <property type="evidence" value="ECO:0007669"/>
    <property type="project" value="InterPro"/>
</dbReference>